<proteinExistence type="predicted"/>
<name>A0A9P5X0Q3_9AGAR</name>
<accession>A0A9P5X0Q3</accession>
<reference evidence="1" key="1">
    <citation type="submission" date="2020-11" db="EMBL/GenBank/DDBJ databases">
        <authorList>
            <consortium name="DOE Joint Genome Institute"/>
            <person name="Ahrendt S."/>
            <person name="Riley R."/>
            <person name="Andreopoulos W."/>
            <person name="Labutti K."/>
            <person name="Pangilinan J."/>
            <person name="Ruiz-Duenas F.J."/>
            <person name="Barrasa J.M."/>
            <person name="Sanchez-Garcia M."/>
            <person name="Camarero S."/>
            <person name="Miyauchi S."/>
            <person name="Serrano A."/>
            <person name="Linde D."/>
            <person name="Babiker R."/>
            <person name="Drula E."/>
            <person name="Ayuso-Fernandez I."/>
            <person name="Pacheco R."/>
            <person name="Padilla G."/>
            <person name="Ferreira P."/>
            <person name="Barriuso J."/>
            <person name="Kellner H."/>
            <person name="Castanera R."/>
            <person name="Alfaro M."/>
            <person name="Ramirez L."/>
            <person name="Pisabarro A.G."/>
            <person name="Kuo A."/>
            <person name="Tritt A."/>
            <person name="Lipzen A."/>
            <person name="He G."/>
            <person name="Yan M."/>
            <person name="Ng V."/>
            <person name="Cullen D."/>
            <person name="Martin F."/>
            <person name="Rosso M.-N."/>
            <person name="Henrissat B."/>
            <person name="Hibbett D."/>
            <person name="Martinez A.T."/>
            <person name="Grigoriev I.V."/>
        </authorList>
    </citation>
    <scope>NUCLEOTIDE SEQUENCE</scope>
    <source>
        <strain evidence="1">MF-IS2</strain>
    </source>
</reference>
<evidence type="ECO:0000313" key="1">
    <source>
        <dbReference type="EMBL" id="KAF9441326.1"/>
    </source>
</evidence>
<sequence>MRQTTKSFWQLDYFQPYDLEKGRYSASWRILIRCTPKPTLTLGSPLVVFLSNPSACHPPMDESSRLNLFFYRLIANRGKGIVGAYARTVGMTIRLLRQSMKSPSQTVGNADRLRPSPIRIAHFKTERLSFVNNIPHIRHPEHTRSEPVLSTSYR</sequence>
<protein>
    <submittedName>
        <fullName evidence="1">Uncharacterized protein</fullName>
    </submittedName>
</protein>
<keyword evidence="2" id="KW-1185">Reference proteome</keyword>
<organism evidence="1 2">
    <name type="scientific">Macrolepiota fuliginosa MF-IS2</name>
    <dbReference type="NCBI Taxonomy" id="1400762"/>
    <lineage>
        <taxon>Eukaryota</taxon>
        <taxon>Fungi</taxon>
        <taxon>Dikarya</taxon>
        <taxon>Basidiomycota</taxon>
        <taxon>Agaricomycotina</taxon>
        <taxon>Agaricomycetes</taxon>
        <taxon>Agaricomycetidae</taxon>
        <taxon>Agaricales</taxon>
        <taxon>Agaricineae</taxon>
        <taxon>Agaricaceae</taxon>
        <taxon>Macrolepiota</taxon>
    </lineage>
</organism>
<comment type="caution">
    <text evidence="1">The sequence shown here is derived from an EMBL/GenBank/DDBJ whole genome shotgun (WGS) entry which is preliminary data.</text>
</comment>
<dbReference type="Proteomes" id="UP000807342">
    <property type="component" value="Unassembled WGS sequence"/>
</dbReference>
<dbReference type="AlphaFoldDB" id="A0A9P5X0Q3"/>
<dbReference type="EMBL" id="MU151953">
    <property type="protein sequence ID" value="KAF9441326.1"/>
    <property type="molecule type" value="Genomic_DNA"/>
</dbReference>
<gene>
    <name evidence="1" type="ORF">P691DRAFT_585290</name>
</gene>
<evidence type="ECO:0000313" key="2">
    <source>
        <dbReference type="Proteomes" id="UP000807342"/>
    </source>
</evidence>